<evidence type="ECO:0000313" key="3">
    <source>
        <dbReference type="EMBL" id="CAF3917792.1"/>
    </source>
</evidence>
<evidence type="ECO:0000313" key="2">
    <source>
        <dbReference type="EMBL" id="CAF1132757.1"/>
    </source>
</evidence>
<dbReference type="AlphaFoldDB" id="A0A8S2LT38"/>
<protein>
    <submittedName>
        <fullName evidence="3">Uncharacterized protein</fullName>
    </submittedName>
</protein>
<evidence type="ECO:0000313" key="4">
    <source>
        <dbReference type="Proteomes" id="UP000682733"/>
    </source>
</evidence>
<comment type="caution">
    <text evidence="3">The sequence shown here is derived from an EMBL/GenBank/DDBJ whole genome shotgun (WGS) entry which is preliminary data.</text>
</comment>
<organism evidence="3 4">
    <name type="scientific">Didymodactylos carnosus</name>
    <dbReference type="NCBI Taxonomy" id="1234261"/>
    <lineage>
        <taxon>Eukaryota</taxon>
        <taxon>Metazoa</taxon>
        <taxon>Spiralia</taxon>
        <taxon>Gnathifera</taxon>
        <taxon>Rotifera</taxon>
        <taxon>Eurotatoria</taxon>
        <taxon>Bdelloidea</taxon>
        <taxon>Philodinida</taxon>
        <taxon>Philodinidae</taxon>
        <taxon>Didymodactylos</taxon>
    </lineage>
</organism>
<dbReference type="EMBL" id="CAJOBA010022661">
    <property type="protein sequence ID" value="CAF3917792.1"/>
    <property type="molecule type" value="Genomic_DNA"/>
</dbReference>
<gene>
    <name evidence="2" type="ORF">OVA965_LOCUS20735</name>
    <name evidence="3" type="ORF">TMI583_LOCUS21205</name>
</gene>
<feature type="region of interest" description="Disordered" evidence="1">
    <location>
        <begin position="16"/>
        <end position="42"/>
    </location>
</feature>
<proteinExistence type="predicted"/>
<dbReference type="Proteomes" id="UP000677228">
    <property type="component" value="Unassembled WGS sequence"/>
</dbReference>
<reference evidence="3" key="1">
    <citation type="submission" date="2021-02" db="EMBL/GenBank/DDBJ databases">
        <authorList>
            <person name="Nowell W R."/>
        </authorList>
    </citation>
    <scope>NUCLEOTIDE SEQUENCE</scope>
</reference>
<evidence type="ECO:0000256" key="1">
    <source>
        <dbReference type="SAM" id="MobiDB-lite"/>
    </source>
</evidence>
<sequence>GMFAGFVITNTVARDIPSTTSTSSHPQDTGTCDSSLMMGALK</sequence>
<dbReference type="Proteomes" id="UP000682733">
    <property type="component" value="Unassembled WGS sequence"/>
</dbReference>
<feature type="compositionally biased region" description="Polar residues" evidence="1">
    <location>
        <begin position="16"/>
        <end position="34"/>
    </location>
</feature>
<name>A0A8S2LT38_9BILA</name>
<feature type="non-terminal residue" evidence="3">
    <location>
        <position position="1"/>
    </location>
</feature>
<accession>A0A8S2LT38</accession>
<dbReference type="EMBL" id="CAJNOK010011128">
    <property type="protein sequence ID" value="CAF1132757.1"/>
    <property type="molecule type" value="Genomic_DNA"/>
</dbReference>